<evidence type="ECO:0000256" key="1">
    <source>
        <dbReference type="ARBA" id="ARBA00001947"/>
    </source>
</evidence>
<sequence>MDAKPAVTIDHHELMGLALVEAARALEHGDVPIGAVVVDSHGVLLASRHNERELTGDPTAHAEVLALRDAAALRGSWRLDDCTLVVTLEPCVMCAGACHLARVATVVFGALDLKAGALGSLYNVGTDARLNHEFCVRPGVRADEGGELLRSFFAARR</sequence>
<keyword evidence="6" id="KW-0862">Zinc</keyword>
<evidence type="ECO:0000256" key="5">
    <source>
        <dbReference type="ARBA" id="ARBA00022801"/>
    </source>
</evidence>
<dbReference type="InterPro" id="IPR002125">
    <property type="entry name" value="CMP_dCMP_dom"/>
</dbReference>
<dbReference type="GO" id="GO:0052717">
    <property type="term" value="F:tRNA-specific adenosine-34 deaminase activity"/>
    <property type="evidence" value="ECO:0007669"/>
    <property type="project" value="UniProtKB-EC"/>
</dbReference>
<dbReference type="CDD" id="cd01285">
    <property type="entry name" value="nucleoside_deaminase"/>
    <property type="match status" value="1"/>
</dbReference>
<keyword evidence="5" id="KW-0378">Hydrolase</keyword>
<dbReference type="Gene3D" id="3.40.140.10">
    <property type="entry name" value="Cytidine Deaminase, domain 2"/>
    <property type="match status" value="1"/>
</dbReference>
<gene>
    <name evidence="9" type="ORF">UFOPK2754_00738</name>
    <name evidence="10" type="ORF">UFOPK3139_00188</name>
    <name evidence="11" type="ORF">UFOPK3543_01599</name>
    <name evidence="12" type="ORF">UFOPK3967_00629</name>
</gene>
<dbReference type="PROSITE" id="PS51747">
    <property type="entry name" value="CYT_DCMP_DEAMINASES_2"/>
    <property type="match status" value="1"/>
</dbReference>
<dbReference type="EC" id="3.5.4.33" evidence="2"/>
<dbReference type="EMBL" id="CAEZYR010000019">
    <property type="protein sequence ID" value="CAB4734905.1"/>
    <property type="molecule type" value="Genomic_DNA"/>
</dbReference>
<keyword evidence="3" id="KW-0819">tRNA processing</keyword>
<evidence type="ECO:0000313" key="9">
    <source>
        <dbReference type="EMBL" id="CAB4734905.1"/>
    </source>
</evidence>
<dbReference type="EMBL" id="CAFABA010000004">
    <property type="protein sequence ID" value="CAB4813605.1"/>
    <property type="molecule type" value="Genomic_DNA"/>
</dbReference>
<evidence type="ECO:0000256" key="6">
    <source>
        <dbReference type="ARBA" id="ARBA00022833"/>
    </source>
</evidence>
<feature type="domain" description="CMP/dCMP-type deaminase" evidence="8">
    <location>
        <begin position="9"/>
        <end position="137"/>
    </location>
</feature>
<dbReference type="HAMAP" id="MF_00972">
    <property type="entry name" value="tRNA_aden_deaminase"/>
    <property type="match status" value="1"/>
</dbReference>
<dbReference type="PANTHER" id="PTHR11079">
    <property type="entry name" value="CYTOSINE DEAMINASE FAMILY MEMBER"/>
    <property type="match status" value="1"/>
</dbReference>
<name>A0A6J7N3Y0_9ZZZZ</name>
<evidence type="ECO:0000313" key="12">
    <source>
        <dbReference type="EMBL" id="CAB4985189.1"/>
    </source>
</evidence>
<evidence type="ECO:0000259" key="8">
    <source>
        <dbReference type="PROSITE" id="PS51747"/>
    </source>
</evidence>
<keyword evidence="4" id="KW-0479">Metal-binding</keyword>
<comment type="cofactor">
    <cofactor evidence="1">
        <name>Zn(2+)</name>
        <dbReference type="ChEBI" id="CHEBI:29105"/>
    </cofactor>
</comment>
<dbReference type="InterPro" id="IPR028883">
    <property type="entry name" value="tRNA_aden_deaminase"/>
</dbReference>
<dbReference type="EMBL" id="CAFBOS010000026">
    <property type="protein sequence ID" value="CAB4985189.1"/>
    <property type="molecule type" value="Genomic_DNA"/>
</dbReference>
<dbReference type="AlphaFoldDB" id="A0A6J7N3Y0"/>
<evidence type="ECO:0000313" key="10">
    <source>
        <dbReference type="EMBL" id="CAB4813605.1"/>
    </source>
</evidence>
<reference evidence="12" key="1">
    <citation type="submission" date="2020-05" db="EMBL/GenBank/DDBJ databases">
        <authorList>
            <person name="Chiriac C."/>
            <person name="Salcher M."/>
            <person name="Ghai R."/>
            <person name="Kavagutti S V."/>
        </authorList>
    </citation>
    <scope>NUCLEOTIDE SEQUENCE</scope>
</reference>
<proteinExistence type="inferred from homology"/>
<dbReference type="InterPro" id="IPR016193">
    <property type="entry name" value="Cytidine_deaminase-like"/>
</dbReference>
<evidence type="ECO:0000256" key="2">
    <source>
        <dbReference type="ARBA" id="ARBA00012740"/>
    </source>
</evidence>
<dbReference type="GO" id="GO:0002100">
    <property type="term" value="P:tRNA wobble adenosine to inosine editing"/>
    <property type="evidence" value="ECO:0007669"/>
    <property type="project" value="InterPro"/>
</dbReference>
<dbReference type="Pfam" id="PF00383">
    <property type="entry name" value="dCMP_cyt_deam_1"/>
    <property type="match status" value="1"/>
</dbReference>
<comment type="catalytic activity">
    <reaction evidence="7">
        <text>adenosine(34) in tRNA + H2O + H(+) = inosine(34) in tRNA + NH4(+)</text>
        <dbReference type="Rhea" id="RHEA:43168"/>
        <dbReference type="Rhea" id="RHEA-COMP:10373"/>
        <dbReference type="Rhea" id="RHEA-COMP:10374"/>
        <dbReference type="ChEBI" id="CHEBI:15377"/>
        <dbReference type="ChEBI" id="CHEBI:15378"/>
        <dbReference type="ChEBI" id="CHEBI:28938"/>
        <dbReference type="ChEBI" id="CHEBI:74411"/>
        <dbReference type="ChEBI" id="CHEBI:82852"/>
        <dbReference type="EC" id="3.5.4.33"/>
    </reaction>
</comment>
<evidence type="ECO:0000313" key="11">
    <source>
        <dbReference type="EMBL" id="CAB4912496.1"/>
    </source>
</evidence>
<evidence type="ECO:0000256" key="7">
    <source>
        <dbReference type="ARBA" id="ARBA00048045"/>
    </source>
</evidence>
<organism evidence="12">
    <name type="scientific">freshwater metagenome</name>
    <dbReference type="NCBI Taxonomy" id="449393"/>
    <lineage>
        <taxon>unclassified sequences</taxon>
        <taxon>metagenomes</taxon>
        <taxon>ecological metagenomes</taxon>
    </lineage>
</organism>
<evidence type="ECO:0000256" key="3">
    <source>
        <dbReference type="ARBA" id="ARBA00022694"/>
    </source>
</evidence>
<dbReference type="EMBL" id="CAFBMH010000057">
    <property type="protein sequence ID" value="CAB4912496.1"/>
    <property type="molecule type" value="Genomic_DNA"/>
</dbReference>
<protein>
    <recommendedName>
        <fullName evidence="2">tRNA(adenine(34)) deaminase</fullName>
        <ecNumber evidence="2">3.5.4.33</ecNumber>
    </recommendedName>
</protein>
<dbReference type="SUPFAM" id="SSF53927">
    <property type="entry name" value="Cytidine deaminase-like"/>
    <property type="match status" value="1"/>
</dbReference>
<accession>A0A6J7N3Y0</accession>
<dbReference type="PANTHER" id="PTHR11079:SF202">
    <property type="entry name" value="TRNA-SPECIFIC ADENOSINE DEAMINASE"/>
    <property type="match status" value="1"/>
</dbReference>
<dbReference type="GO" id="GO:0046872">
    <property type="term" value="F:metal ion binding"/>
    <property type="evidence" value="ECO:0007669"/>
    <property type="project" value="UniProtKB-KW"/>
</dbReference>
<evidence type="ECO:0000256" key="4">
    <source>
        <dbReference type="ARBA" id="ARBA00022723"/>
    </source>
</evidence>